<dbReference type="InterPro" id="IPR018289">
    <property type="entry name" value="MULE_transposase_dom"/>
</dbReference>
<evidence type="ECO:0000313" key="3">
    <source>
        <dbReference type="EMBL" id="RFU27819.1"/>
    </source>
</evidence>
<proteinExistence type="predicted"/>
<dbReference type="InterPro" id="IPR052579">
    <property type="entry name" value="Zinc_finger_SWIM"/>
</dbReference>
<sequence length="445" mass="50832">MPLLNICAITGGNKVVQVGVAFLSNESEKSYKWVLSQLQEMMQLHQIQQPYSIITDRELALIKAIDSLFLKSIHILCRWHVNMNILAKTKKYFPGPTKEDGVWKRHAGFNTFLQACVNVFNSTTERDYSENLAELKKFDHRAVNYVMNTWLTPWKEKLMRYWVDQHLHFSVLVTSSVEGCHGVIKSWLQQSTRDLNGVFDRLELFWSAQQRGITEAVAQDQLRPKHNVNLPRFAELIGQIHGYALQKLHFEVSKLPKHGAPTSICNCTIQKSMGLPCYHTIWERIKDGGSVRIQDIHLHWLYYRSPEITQEPPLIQVLDPLVIRGKGRPKGALGQGKKLPESNTKRLPSAFELPSSTAPPAVDLSPIPKEQLYILQSTTQIAMARFEQGHIDQYEPGTMRERSYMRGISSVHKDDYMELSANSADSAMLNETQECIEVEVPGRLL</sequence>
<dbReference type="Proteomes" id="UP000258309">
    <property type="component" value="Unassembled WGS sequence"/>
</dbReference>
<protein>
    <recommendedName>
        <fullName evidence="2">MULE transposase domain-containing protein</fullName>
    </recommendedName>
</protein>
<gene>
    <name evidence="3" type="ORF">B7463_g8517</name>
</gene>
<dbReference type="PANTHER" id="PTHR31569:SF4">
    <property type="entry name" value="SWIM-TYPE DOMAIN-CONTAINING PROTEIN"/>
    <property type="match status" value="1"/>
</dbReference>
<dbReference type="PANTHER" id="PTHR31569">
    <property type="entry name" value="SWIM-TYPE DOMAIN-CONTAINING PROTEIN"/>
    <property type="match status" value="1"/>
</dbReference>
<organism evidence="3 4">
    <name type="scientific">Scytalidium lignicola</name>
    <name type="common">Hyphomycete</name>
    <dbReference type="NCBI Taxonomy" id="5539"/>
    <lineage>
        <taxon>Eukaryota</taxon>
        <taxon>Fungi</taxon>
        <taxon>Dikarya</taxon>
        <taxon>Ascomycota</taxon>
        <taxon>Pezizomycotina</taxon>
        <taxon>Leotiomycetes</taxon>
        <taxon>Leotiomycetes incertae sedis</taxon>
        <taxon>Scytalidium</taxon>
    </lineage>
</organism>
<evidence type="ECO:0000313" key="4">
    <source>
        <dbReference type="Proteomes" id="UP000258309"/>
    </source>
</evidence>
<keyword evidence="4" id="KW-1185">Reference proteome</keyword>
<dbReference type="Pfam" id="PF10551">
    <property type="entry name" value="MULE"/>
    <property type="match status" value="1"/>
</dbReference>
<feature type="region of interest" description="Disordered" evidence="1">
    <location>
        <begin position="328"/>
        <end position="358"/>
    </location>
</feature>
<name>A0A3E2H368_SCYLI</name>
<dbReference type="EMBL" id="NCSJ02000188">
    <property type="protein sequence ID" value="RFU27819.1"/>
    <property type="molecule type" value="Genomic_DNA"/>
</dbReference>
<dbReference type="STRING" id="5539.A0A3E2H368"/>
<evidence type="ECO:0000259" key="2">
    <source>
        <dbReference type="Pfam" id="PF10551"/>
    </source>
</evidence>
<feature type="domain" description="MULE transposase" evidence="2">
    <location>
        <begin position="1"/>
        <end position="84"/>
    </location>
</feature>
<feature type="non-terminal residue" evidence="3">
    <location>
        <position position="1"/>
    </location>
</feature>
<evidence type="ECO:0000256" key="1">
    <source>
        <dbReference type="SAM" id="MobiDB-lite"/>
    </source>
</evidence>
<dbReference type="OMA" id="RDYSENL"/>
<reference evidence="3 4" key="1">
    <citation type="submission" date="2018-05" db="EMBL/GenBank/DDBJ databases">
        <title>Draft genome sequence of Scytalidium lignicola DSM 105466, a ubiquitous saprotrophic fungus.</title>
        <authorList>
            <person name="Buettner E."/>
            <person name="Gebauer A.M."/>
            <person name="Hofrichter M."/>
            <person name="Liers C."/>
            <person name="Kellner H."/>
        </authorList>
    </citation>
    <scope>NUCLEOTIDE SEQUENCE [LARGE SCALE GENOMIC DNA]</scope>
    <source>
        <strain evidence="3 4">DSM 105466</strain>
    </source>
</reference>
<dbReference type="AlphaFoldDB" id="A0A3E2H368"/>
<feature type="non-terminal residue" evidence="3">
    <location>
        <position position="445"/>
    </location>
</feature>
<dbReference type="OrthoDB" id="1421156at2759"/>
<accession>A0A3E2H368</accession>
<comment type="caution">
    <text evidence="3">The sequence shown here is derived from an EMBL/GenBank/DDBJ whole genome shotgun (WGS) entry which is preliminary data.</text>
</comment>